<gene>
    <name evidence="5" type="ORF">JM946_04770</name>
</gene>
<evidence type="ECO:0000259" key="3">
    <source>
        <dbReference type="PROSITE" id="PS50110"/>
    </source>
</evidence>
<sequence length="278" mass="31904">MTDQPIDQPIRTIIVDDEELARRGIELRLASHTDITIVAQCANGREALAALAQHKPDLMFLDIQMPGLSGFDVLAKLPQESLPMVIFVTAYDRYALDAFEAQAIDYLLKPINDLRFSQALDRVRGYWQQKNALSQREQLMKLLASTQGAGSVDEQTLREYLHAERQPRYPQILPIRDDAGTVRVDVNTIDWIDAAGDYMCVHADGRTYVLRETMKSLEAVLDPKLFQRVHRSTIVNVSRVRRLRPHTNGEYFLTLDDGQEIKLSRSYRDRVDQLLQRR</sequence>
<dbReference type="InterPro" id="IPR046947">
    <property type="entry name" value="LytR-like"/>
</dbReference>
<name>A0ABS1WSW4_9GAMM</name>
<organism evidence="5 6">
    <name type="scientific">Steroidobacter gossypii</name>
    <dbReference type="NCBI Taxonomy" id="2805490"/>
    <lineage>
        <taxon>Bacteria</taxon>
        <taxon>Pseudomonadati</taxon>
        <taxon>Pseudomonadota</taxon>
        <taxon>Gammaproteobacteria</taxon>
        <taxon>Steroidobacterales</taxon>
        <taxon>Steroidobacteraceae</taxon>
        <taxon>Steroidobacter</taxon>
    </lineage>
</organism>
<feature type="modified residue" description="4-aspartylphosphate" evidence="2">
    <location>
        <position position="62"/>
    </location>
</feature>
<dbReference type="SMART" id="SM00850">
    <property type="entry name" value="LytTR"/>
    <property type="match status" value="1"/>
</dbReference>
<dbReference type="Gene3D" id="3.40.50.2300">
    <property type="match status" value="1"/>
</dbReference>
<accession>A0ABS1WSW4</accession>
<keyword evidence="1" id="KW-0902">Two-component regulatory system</keyword>
<dbReference type="InterPro" id="IPR001789">
    <property type="entry name" value="Sig_transdc_resp-reg_receiver"/>
</dbReference>
<dbReference type="Pfam" id="PF04397">
    <property type="entry name" value="LytTR"/>
    <property type="match status" value="1"/>
</dbReference>
<feature type="domain" description="HTH LytTR-type" evidence="4">
    <location>
        <begin position="173"/>
        <end position="277"/>
    </location>
</feature>
<dbReference type="InterPro" id="IPR007492">
    <property type="entry name" value="LytTR_DNA-bd_dom"/>
</dbReference>
<dbReference type="RefSeq" id="WP_203165988.1">
    <property type="nucleotide sequence ID" value="NZ_JAEVLS010000001.1"/>
</dbReference>
<dbReference type="PANTHER" id="PTHR37299:SF1">
    <property type="entry name" value="STAGE 0 SPORULATION PROTEIN A HOMOLOG"/>
    <property type="match status" value="1"/>
</dbReference>
<dbReference type="Gene3D" id="2.40.50.1020">
    <property type="entry name" value="LytTr DNA-binding domain"/>
    <property type="match status" value="1"/>
</dbReference>
<reference evidence="5 6" key="1">
    <citation type="journal article" date="2021" name="Int. J. Syst. Evol. Microbiol.">
        <title>Steroidobacter gossypii sp. nov., isolated from soil of cotton cropping field.</title>
        <authorList>
            <person name="Huang R."/>
            <person name="Yang S."/>
            <person name="Zhen C."/>
            <person name="Liu W."/>
        </authorList>
    </citation>
    <scope>NUCLEOTIDE SEQUENCE [LARGE SCALE GENOMIC DNA]</scope>
    <source>
        <strain evidence="5 6">S1-65</strain>
    </source>
</reference>
<dbReference type="EMBL" id="JAEVLS010000001">
    <property type="protein sequence ID" value="MBM0104042.1"/>
    <property type="molecule type" value="Genomic_DNA"/>
</dbReference>
<dbReference type="PROSITE" id="PS50930">
    <property type="entry name" value="HTH_LYTTR"/>
    <property type="match status" value="1"/>
</dbReference>
<dbReference type="SUPFAM" id="SSF52172">
    <property type="entry name" value="CheY-like"/>
    <property type="match status" value="1"/>
</dbReference>
<evidence type="ECO:0000256" key="1">
    <source>
        <dbReference type="ARBA" id="ARBA00023012"/>
    </source>
</evidence>
<proteinExistence type="predicted"/>
<comment type="caution">
    <text evidence="5">The sequence shown here is derived from an EMBL/GenBank/DDBJ whole genome shotgun (WGS) entry which is preliminary data.</text>
</comment>
<evidence type="ECO:0000313" key="5">
    <source>
        <dbReference type="EMBL" id="MBM0104042.1"/>
    </source>
</evidence>
<dbReference type="PROSITE" id="PS50110">
    <property type="entry name" value="RESPONSE_REGULATORY"/>
    <property type="match status" value="1"/>
</dbReference>
<evidence type="ECO:0000259" key="4">
    <source>
        <dbReference type="PROSITE" id="PS50930"/>
    </source>
</evidence>
<protein>
    <submittedName>
        <fullName evidence="5">Response regulator transcription factor</fullName>
    </submittedName>
</protein>
<dbReference type="SMART" id="SM00448">
    <property type="entry name" value="REC"/>
    <property type="match status" value="1"/>
</dbReference>
<keyword evidence="6" id="KW-1185">Reference proteome</keyword>
<dbReference type="Pfam" id="PF00072">
    <property type="entry name" value="Response_reg"/>
    <property type="match status" value="1"/>
</dbReference>
<dbReference type="InterPro" id="IPR011006">
    <property type="entry name" value="CheY-like_superfamily"/>
</dbReference>
<dbReference type="Proteomes" id="UP000661077">
    <property type="component" value="Unassembled WGS sequence"/>
</dbReference>
<evidence type="ECO:0000313" key="6">
    <source>
        <dbReference type="Proteomes" id="UP000661077"/>
    </source>
</evidence>
<keyword evidence="2" id="KW-0597">Phosphoprotein</keyword>
<dbReference type="PANTHER" id="PTHR37299">
    <property type="entry name" value="TRANSCRIPTIONAL REGULATOR-RELATED"/>
    <property type="match status" value="1"/>
</dbReference>
<evidence type="ECO:0000256" key="2">
    <source>
        <dbReference type="PROSITE-ProRule" id="PRU00169"/>
    </source>
</evidence>
<feature type="domain" description="Response regulatory" evidence="3">
    <location>
        <begin position="11"/>
        <end position="124"/>
    </location>
</feature>